<dbReference type="InterPro" id="IPR035919">
    <property type="entry name" value="EAL_sf"/>
</dbReference>
<dbReference type="Gene3D" id="3.20.20.450">
    <property type="entry name" value="EAL domain"/>
    <property type="match status" value="1"/>
</dbReference>
<protein>
    <submittedName>
        <fullName evidence="2">Diguanylate phosphodiesterase</fullName>
    </submittedName>
</protein>
<name>A0ABN4YNX6_SPOUR</name>
<proteinExistence type="predicted"/>
<dbReference type="EMBL" id="CP015108">
    <property type="protein sequence ID" value="ARF13039.1"/>
    <property type="molecule type" value="Genomic_DNA"/>
</dbReference>
<feature type="domain" description="EAL" evidence="1">
    <location>
        <begin position="88"/>
        <end position="332"/>
    </location>
</feature>
<accession>A0ABN4YNX6</accession>
<dbReference type="Proteomes" id="UP000192486">
    <property type="component" value="Chromosome"/>
</dbReference>
<evidence type="ECO:0000259" key="1">
    <source>
        <dbReference type="PROSITE" id="PS50883"/>
    </source>
</evidence>
<dbReference type="InterPro" id="IPR050706">
    <property type="entry name" value="Cyclic-di-GMP_PDE-like"/>
</dbReference>
<dbReference type="PANTHER" id="PTHR33121:SF70">
    <property type="entry name" value="SIGNALING PROTEIN YKOW"/>
    <property type="match status" value="1"/>
</dbReference>
<gene>
    <name evidence="2" type="ORF">SporoS204_01910</name>
</gene>
<dbReference type="PROSITE" id="PS50883">
    <property type="entry name" value="EAL"/>
    <property type="match status" value="1"/>
</dbReference>
<evidence type="ECO:0000313" key="2">
    <source>
        <dbReference type="EMBL" id="ARF13039.1"/>
    </source>
</evidence>
<reference evidence="2 3" key="1">
    <citation type="submission" date="2016-04" db="EMBL/GenBank/DDBJ databases">
        <title>Comparative Genomics and Epigenetics of Sporosarcina ureae.</title>
        <authorList>
            <person name="Oliver A.S."/>
            <person name="Cooper K.K."/>
        </authorList>
    </citation>
    <scope>NUCLEOTIDE SEQUENCE [LARGE SCALE GENOMIC DNA]</scope>
    <source>
        <strain evidence="2 3">S204</strain>
    </source>
</reference>
<dbReference type="PANTHER" id="PTHR33121">
    <property type="entry name" value="CYCLIC DI-GMP PHOSPHODIESTERASE PDEF"/>
    <property type="match status" value="1"/>
</dbReference>
<evidence type="ECO:0000313" key="3">
    <source>
        <dbReference type="Proteomes" id="UP000192486"/>
    </source>
</evidence>
<dbReference type="RefSeq" id="WP_029053738.1">
    <property type="nucleotide sequence ID" value="NZ_CP015108.1"/>
</dbReference>
<dbReference type="SUPFAM" id="SSF141868">
    <property type="entry name" value="EAL domain-like"/>
    <property type="match status" value="1"/>
</dbReference>
<keyword evidence="3" id="KW-1185">Reference proteome</keyword>
<dbReference type="InterPro" id="IPR001633">
    <property type="entry name" value="EAL_dom"/>
</dbReference>
<dbReference type="CDD" id="cd01948">
    <property type="entry name" value="EAL"/>
    <property type="match status" value="1"/>
</dbReference>
<dbReference type="SMART" id="SM00052">
    <property type="entry name" value="EAL"/>
    <property type="match status" value="1"/>
</dbReference>
<organism evidence="2 3">
    <name type="scientific">Sporosarcina ureae</name>
    <dbReference type="NCBI Taxonomy" id="1571"/>
    <lineage>
        <taxon>Bacteria</taxon>
        <taxon>Bacillati</taxon>
        <taxon>Bacillota</taxon>
        <taxon>Bacilli</taxon>
        <taxon>Bacillales</taxon>
        <taxon>Caryophanaceae</taxon>
        <taxon>Sporosarcina</taxon>
    </lineage>
</organism>
<sequence>MPCKGCIVREIDYEVSFENCEQTALFESIEDHLKRAHMLVNQEDQTFHVKEQGIKELYDFCVDHAVEMDTIQFRLDQTDWRPLSEVLHVVEMQWIDQVIQDEQLTSHYQPIVTPELEIYAYELLARFYHKDGRVIYPNEIFSAAKERGRLYALDRVCRLTAVRHAKHITQKAFINFIPTSIYSPEFCLRSTINLANELEIDPYRLIFEVVESEKVGDMDHLKTILEYYHSKGFEYALDDVGEGYNTAEVLSFLRPNYMKLDIKYVQGVATDPAKQLIAGEFLDKALAVDAIPLAEGIEAVEDFEWLRAKGYQLFQGYLFGKPSAVPQTEIFI</sequence>
<dbReference type="Pfam" id="PF00563">
    <property type="entry name" value="EAL"/>
    <property type="match status" value="1"/>
</dbReference>